<dbReference type="EMBL" id="BART01013399">
    <property type="protein sequence ID" value="GAG76708.1"/>
    <property type="molecule type" value="Genomic_DNA"/>
</dbReference>
<gene>
    <name evidence="1" type="ORF">S01H4_27417</name>
</gene>
<dbReference type="AlphaFoldDB" id="X1AX17"/>
<name>X1AX17_9ZZZZ</name>
<feature type="non-terminal residue" evidence="1">
    <location>
        <position position="1"/>
    </location>
</feature>
<sequence length="72" mass="7878">FIVVTVLFAVVIAPFLLAHSPEGITVGQETSYLFGLINGIKYETLSGYLILPEIRQTILAIVGFYFGSSQIK</sequence>
<comment type="caution">
    <text evidence="1">The sequence shown here is derived from an EMBL/GenBank/DDBJ whole genome shotgun (WGS) entry which is preliminary data.</text>
</comment>
<evidence type="ECO:0000313" key="1">
    <source>
        <dbReference type="EMBL" id="GAG76708.1"/>
    </source>
</evidence>
<proteinExistence type="predicted"/>
<protein>
    <submittedName>
        <fullName evidence="1">Uncharacterized protein</fullName>
    </submittedName>
</protein>
<organism evidence="1">
    <name type="scientific">marine sediment metagenome</name>
    <dbReference type="NCBI Taxonomy" id="412755"/>
    <lineage>
        <taxon>unclassified sequences</taxon>
        <taxon>metagenomes</taxon>
        <taxon>ecological metagenomes</taxon>
    </lineage>
</organism>
<accession>X1AX17</accession>
<reference evidence="1" key="1">
    <citation type="journal article" date="2014" name="Front. Microbiol.">
        <title>High frequency of phylogenetically diverse reductive dehalogenase-homologous genes in deep subseafloor sedimentary metagenomes.</title>
        <authorList>
            <person name="Kawai M."/>
            <person name="Futagami T."/>
            <person name="Toyoda A."/>
            <person name="Takaki Y."/>
            <person name="Nishi S."/>
            <person name="Hori S."/>
            <person name="Arai W."/>
            <person name="Tsubouchi T."/>
            <person name="Morono Y."/>
            <person name="Uchiyama I."/>
            <person name="Ito T."/>
            <person name="Fujiyama A."/>
            <person name="Inagaki F."/>
            <person name="Takami H."/>
        </authorList>
    </citation>
    <scope>NUCLEOTIDE SEQUENCE</scope>
    <source>
        <strain evidence="1">Expedition CK06-06</strain>
    </source>
</reference>